<protein>
    <submittedName>
        <fullName evidence="1">Uncharacterized protein</fullName>
    </submittedName>
</protein>
<gene>
    <name evidence="1" type="ORF">HPB49_017647</name>
</gene>
<keyword evidence="2" id="KW-1185">Reference proteome</keyword>
<evidence type="ECO:0000313" key="1">
    <source>
        <dbReference type="EMBL" id="KAH7960205.1"/>
    </source>
</evidence>
<comment type="caution">
    <text evidence="1">The sequence shown here is derived from an EMBL/GenBank/DDBJ whole genome shotgun (WGS) entry which is preliminary data.</text>
</comment>
<proteinExistence type="predicted"/>
<reference evidence="1" key="1">
    <citation type="submission" date="2020-05" db="EMBL/GenBank/DDBJ databases">
        <title>Large-scale comparative analyses of tick genomes elucidate their genetic diversity and vector capacities.</title>
        <authorList>
            <person name="Jia N."/>
            <person name="Wang J."/>
            <person name="Shi W."/>
            <person name="Du L."/>
            <person name="Sun Y."/>
            <person name="Zhan W."/>
            <person name="Jiang J."/>
            <person name="Wang Q."/>
            <person name="Zhang B."/>
            <person name="Ji P."/>
            <person name="Sakyi L.B."/>
            <person name="Cui X."/>
            <person name="Yuan T."/>
            <person name="Jiang B."/>
            <person name="Yang W."/>
            <person name="Lam T.T.-Y."/>
            <person name="Chang Q."/>
            <person name="Ding S."/>
            <person name="Wang X."/>
            <person name="Zhu J."/>
            <person name="Ruan X."/>
            <person name="Zhao L."/>
            <person name="Wei J."/>
            <person name="Que T."/>
            <person name="Du C."/>
            <person name="Cheng J."/>
            <person name="Dai P."/>
            <person name="Han X."/>
            <person name="Huang E."/>
            <person name="Gao Y."/>
            <person name="Liu J."/>
            <person name="Shao H."/>
            <person name="Ye R."/>
            <person name="Li L."/>
            <person name="Wei W."/>
            <person name="Wang X."/>
            <person name="Wang C."/>
            <person name="Yang T."/>
            <person name="Huo Q."/>
            <person name="Li W."/>
            <person name="Guo W."/>
            <person name="Chen H."/>
            <person name="Zhou L."/>
            <person name="Ni X."/>
            <person name="Tian J."/>
            <person name="Zhou Y."/>
            <person name="Sheng Y."/>
            <person name="Liu T."/>
            <person name="Pan Y."/>
            <person name="Xia L."/>
            <person name="Li J."/>
            <person name="Zhao F."/>
            <person name="Cao W."/>
        </authorList>
    </citation>
    <scope>NUCLEOTIDE SEQUENCE</scope>
    <source>
        <strain evidence="1">Dsil-2018</strain>
    </source>
</reference>
<evidence type="ECO:0000313" key="2">
    <source>
        <dbReference type="Proteomes" id="UP000821865"/>
    </source>
</evidence>
<dbReference type="Proteomes" id="UP000821865">
    <property type="component" value="Chromosome 3"/>
</dbReference>
<dbReference type="EMBL" id="CM023472">
    <property type="protein sequence ID" value="KAH7960205.1"/>
    <property type="molecule type" value="Genomic_DNA"/>
</dbReference>
<name>A0ACB8D6Y0_DERSI</name>
<sequence length="926" mass="102397">MQADHESKKTSKSRPRKSRSPRARRGSLGEQLPGYLPKGRISPKSYVPPKSRTAGQAEEESESPPGSGSHTDSPRKLRDLPSYHDSPSGLASPSCGNKKHASLHGRQPLSKHSTKKPPRMSPGQSPVESLRESPILSPLECASPPSGGSMSPRVELAASGRGTPGSRASSRKRGGSAGRVSWQHERPGQRAEASACGKRRAGQPSLYQWLVSRLHPRAGHGGVAQERGPDAEAETLDLRSPTSDISNTRAFWKATSSVSGPDAPVMARSSLRADLCTALLAVAVLVLATSVIWVLFVGGGDRKPVAATALRCVTDTCIKYEKLLSLTMDENARPCDDFYQHVCGTSLRTGRRPTYEQNWDRFLNDVARRVTAFGESTGARDYSAGPFPSNAPRLENKAVTSIRACLSPLERDNVQEVKEILAAAGLPWPDRSARPDVIDSLFFMSQRVYQALFVDIRFSTVDNQRSLAFICDDQFKRVYQRIGEHMTTMHIRSHFRTSYESFASNREEVDHKQRQERLFNTFIVMKNLLDGLMQVRDANMSSEPDPAAFLSMTPSVSESRWEAALRRYLNVSLRSFSVIFVENVAQFRALFRLRRLHGEDDMADFLGWFAVQLLVPYTNRRLLGSYYQSVSVAGDEKRKDCVTSAYLAYAFALDNFLVRDVAAAIQLATGLVDPLAGSFRRLLSGNRSSLMGDALPPPNGTRILAAFDIVNASREAAVLHLYDDFPDVHLEQPLKNSIEVARYLYDRHNSTTTYKAVDGNMFDGFHLNPQLLSFPWYASDARPGILLGGLGSRLAGTLYLDFVERRSNPEAVYRENRRCLGSENFDEDSYIDLVAAAAAVNVVWDAFQDVNVSQRGPLQMASELEVPAPYSDATLLFAFYCWLTCGDQWGRAMCNVPLKHSPHFASAFGCPPGAPMNPTDKCRMIV</sequence>
<accession>A0ACB8D6Y0</accession>
<organism evidence="1 2">
    <name type="scientific">Dermacentor silvarum</name>
    <name type="common">Tick</name>
    <dbReference type="NCBI Taxonomy" id="543639"/>
    <lineage>
        <taxon>Eukaryota</taxon>
        <taxon>Metazoa</taxon>
        <taxon>Ecdysozoa</taxon>
        <taxon>Arthropoda</taxon>
        <taxon>Chelicerata</taxon>
        <taxon>Arachnida</taxon>
        <taxon>Acari</taxon>
        <taxon>Parasitiformes</taxon>
        <taxon>Ixodida</taxon>
        <taxon>Ixodoidea</taxon>
        <taxon>Ixodidae</taxon>
        <taxon>Rhipicephalinae</taxon>
        <taxon>Dermacentor</taxon>
    </lineage>
</organism>